<feature type="transmembrane region" description="Helical" evidence="1">
    <location>
        <begin position="14"/>
        <end position="36"/>
    </location>
</feature>
<gene>
    <name evidence="2" type="ORF">E5170_09270</name>
</gene>
<keyword evidence="1" id="KW-0472">Membrane</keyword>
<organism evidence="2 3">
    <name type="scientific">Pseudomonas atacamensis</name>
    <dbReference type="NCBI Taxonomy" id="2565368"/>
    <lineage>
        <taxon>Bacteria</taxon>
        <taxon>Pseudomonadati</taxon>
        <taxon>Pseudomonadota</taxon>
        <taxon>Gammaproteobacteria</taxon>
        <taxon>Pseudomonadales</taxon>
        <taxon>Pseudomonadaceae</taxon>
        <taxon>Pseudomonas</taxon>
    </lineage>
</organism>
<keyword evidence="1" id="KW-1133">Transmembrane helix</keyword>
<dbReference type="Proteomes" id="UP000310574">
    <property type="component" value="Unassembled WGS sequence"/>
</dbReference>
<evidence type="ECO:0000313" key="3">
    <source>
        <dbReference type="Proteomes" id="UP000310574"/>
    </source>
</evidence>
<protein>
    <submittedName>
        <fullName evidence="2">Uncharacterized protein</fullName>
    </submittedName>
</protein>
<proteinExistence type="predicted"/>
<evidence type="ECO:0000256" key="1">
    <source>
        <dbReference type="SAM" id="Phobius"/>
    </source>
</evidence>
<reference evidence="2 3" key="1">
    <citation type="submission" date="2019-04" db="EMBL/GenBank/DDBJ databases">
        <title>Draft genome sequence of Pseudomonas sp. M7D1 isolated from rhizosphere of plant the flowery desert.</title>
        <authorList>
            <person name="Poblete-Morales M."/>
            <person name="Plaza N."/>
            <person name="Corsini G."/>
            <person name="Silva E."/>
        </authorList>
    </citation>
    <scope>NUCLEOTIDE SEQUENCE [LARGE SCALE GENOMIC DNA]</scope>
    <source>
        <strain evidence="2 3">M7D1</strain>
    </source>
</reference>
<dbReference type="EMBL" id="SSBS01000002">
    <property type="protein sequence ID" value="THF34445.1"/>
    <property type="molecule type" value="Genomic_DNA"/>
</dbReference>
<dbReference type="AlphaFoldDB" id="A0AAQ2DEL1"/>
<accession>A0AAQ2DEL1</accession>
<dbReference type="RefSeq" id="WP_136492613.1">
    <property type="nucleotide sequence ID" value="NZ_SSBS01000002.1"/>
</dbReference>
<name>A0AAQ2DEL1_9PSED</name>
<sequence length="111" mass="11756">MVVTLAVLVGLSNYLFGTPPVGALGTILLISLHLLWGHRQPLSPAALTHTGRRALQAYGVLLGGVLLTASILKLLHAPEDWRNLASPALWVFAAAGWFSEGVPSKEPLARA</sequence>
<comment type="caution">
    <text evidence="2">The sequence shown here is derived from an EMBL/GenBank/DDBJ whole genome shotgun (WGS) entry which is preliminary data.</text>
</comment>
<evidence type="ECO:0000313" key="2">
    <source>
        <dbReference type="EMBL" id="THF34445.1"/>
    </source>
</evidence>
<feature type="transmembrane region" description="Helical" evidence="1">
    <location>
        <begin position="57"/>
        <end position="75"/>
    </location>
</feature>
<keyword evidence="1" id="KW-0812">Transmembrane</keyword>